<dbReference type="GO" id="GO:0005506">
    <property type="term" value="F:iron ion binding"/>
    <property type="evidence" value="ECO:0007669"/>
    <property type="project" value="InterPro"/>
</dbReference>
<evidence type="ECO:0000313" key="6">
    <source>
        <dbReference type="Proteomes" id="UP000005632"/>
    </source>
</evidence>
<dbReference type="Pfam" id="PF02738">
    <property type="entry name" value="MoCoBD_1"/>
    <property type="match status" value="1"/>
</dbReference>
<dbReference type="OrthoDB" id="9759099at2"/>
<dbReference type="KEGG" id="sgp:SpiGrapes_0900"/>
<dbReference type="SUPFAM" id="SSF56003">
    <property type="entry name" value="Molybdenum cofactor-binding domain"/>
    <property type="match status" value="1"/>
</dbReference>
<dbReference type="InterPro" id="IPR016208">
    <property type="entry name" value="Ald_Oxase/xanthine_DH-like"/>
</dbReference>
<dbReference type="InterPro" id="IPR046867">
    <property type="entry name" value="AldOxase/xan_DH_MoCoBD2"/>
</dbReference>
<dbReference type="GO" id="GO:0016491">
    <property type="term" value="F:oxidoreductase activity"/>
    <property type="evidence" value="ECO:0007669"/>
    <property type="project" value="UniProtKB-KW"/>
</dbReference>
<protein>
    <submittedName>
        <fullName evidence="5">Aerobic-type carbon monoxide dehydrogenase, large subunit CoxL/CutL-like protein</fullName>
    </submittedName>
</protein>
<gene>
    <name evidence="5" type="ordered locus">SpiGrapes_0900</name>
</gene>
<name>G8QQU5_SPHPG</name>
<dbReference type="STRING" id="158190.SpiGrapes_0900"/>
<dbReference type="Proteomes" id="UP000005632">
    <property type="component" value="Chromosome"/>
</dbReference>
<evidence type="ECO:0000256" key="3">
    <source>
        <dbReference type="ARBA" id="ARBA00053029"/>
    </source>
</evidence>
<dbReference type="eggNOG" id="COG1529">
    <property type="taxonomic scope" value="Bacteria"/>
</dbReference>
<evidence type="ECO:0000256" key="2">
    <source>
        <dbReference type="ARBA" id="ARBA00023002"/>
    </source>
</evidence>
<evidence type="ECO:0000259" key="4">
    <source>
        <dbReference type="SMART" id="SM01008"/>
    </source>
</evidence>
<dbReference type="Pfam" id="PF01315">
    <property type="entry name" value="Ald_Xan_dh_C"/>
    <property type="match status" value="1"/>
</dbReference>
<dbReference type="HOGENOM" id="CLU_001681_2_3_12"/>
<dbReference type="SMART" id="SM01008">
    <property type="entry name" value="Ald_Xan_dh_C"/>
    <property type="match status" value="1"/>
</dbReference>
<keyword evidence="1" id="KW-0500">Molybdenum</keyword>
<organism evidence="5 6">
    <name type="scientific">Sphaerochaeta pleomorpha (strain ATCC BAA-1885 / DSM 22778 / Grapes)</name>
    <dbReference type="NCBI Taxonomy" id="158190"/>
    <lineage>
        <taxon>Bacteria</taxon>
        <taxon>Pseudomonadati</taxon>
        <taxon>Spirochaetota</taxon>
        <taxon>Spirochaetia</taxon>
        <taxon>Spirochaetales</taxon>
        <taxon>Sphaerochaetaceae</taxon>
        <taxon>Sphaerochaeta</taxon>
    </lineage>
</organism>
<dbReference type="InterPro" id="IPR008274">
    <property type="entry name" value="AldOxase/xan_DH_MoCoBD1"/>
</dbReference>
<dbReference type="EMBL" id="CP003155">
    <property type="protein sequence ID" value="AEV28726.1"/>
    <property type="molecule type" value="Genomic_DNA"/>
</dbReference>
<dbReference type="InterPro" id="IPR037165">
    <property type="entry name" value="AldOxase/xan_DH_Mopterin-bd_sf"/>
</dbReference>
<feature type="domain" description="Aldehyde oxidase/xanthine dehydrogenase a/b hammerhead" evidence="4">
    <location>
        <begin position="17"/>
        <end position="120"/>
    </location>
</feature>
<proteinExistence type="predicted"/>
<dbReference type="Pfam" id="PF20256">
    <property type="entry name" value="MoCoBD_2"/>
    <property type="match status" value="2"/>
</dbReference>
<reference evidence="5 6" key="1">
    <citation type="submission" date="2011-11" db="EMBL/GenBank/DDBJ databases">
        <title>Complete sequence of Spirochaeta sp. grapes.</title>
        <authorList>
            <consortium name="US DOE Joint Genome Institute"/>
            <person name="Lucas S."/>
            <person name="Han J."/>
            <person name="Lapidus A."/>
            <person name="Cheng J.-F."/>
            <person name="Goodwin L."/>
            <person name="Pitluck S."/>
            <person name="Peters L."/>
            <person name="Ovchinnikova G."/>
            <person name="Munk A.C."/>
            <person name="Detter J.C."/>
            <person name="Han C."/>
            <person name="Tapia R."/>
            <person name="Land M."/>
            <person name="Hauser L."/>
            <person name="Kyrpides N."/>
            <person name="Ivanova N."/>
            <person name="Pagani I."/>
            <person name="Ritalahtilisa K."/>
            <person name="Loeffler F."/>
            <person name="Woyke T."/>
        </authorList>
    </citation>
    <scope>NUCLEOTIDE SEQUENCE [LARGE SCALE GENOMIC DNA]</scope>
    <source>
        <strain evidence="6">ATCC BAA-1885 / DSM 22778 / Grapes</strain>
    </source>
</reference>
<dbReference type="PANTHER" id="PTHR11908">
    <property type="entry name" value="XANTHINE DEHYDROGENASE"/>
    <property type="match status" value="1"/>
</dbReference>
<dbReference type="RefSeq" id="WP_014269575.1">
    <property type="nucleotide sequence ID" value="NC_016633.1"/>
</dbReference>
<evidence type="ECO:0000313" key="5">
    <source>
        <dbReference type="EMBL" id="AEV28726.1"/>
    </source>
</evidence>
<comment type="cofactor">
    <cofactor evidence="3">
        <name>Mo-molybdopterin cytosine dinucleotide</name>
        <dbReference type="ChEBI" id="CHEBI:71308"/>
    </cofactor>
</comment>
<dbReference type="Gene3D" id="3.30.365.10">
    <property type="entry name" value="Aldehyde oxidase/xanthine dehydrogenase, molybdopterin binding domain"/>
    <property type="match status" value="4"/>
</dbReference>
<dbReference type="AlphaFoldDB" id="G8QQU5"/>
<dbReference type="SUPFAM" id="SSF54665">
    <property type="entry name" value="CO dehydrogenase molybdoprotein N-domain-like"/>
    <property type="match status" value="1"/>
</dbReference>
<evidence type="ECO:0000256" key="1">
    <source>
        <dbReference type="ARBA" id="ARBA00022505"/>
    </source>
</evidence>
<dbReference type="FunFam" id="3.30.365.10:FF:000001">
    <property type="entry name" value="Xanthine dehydrogenase oxidase"/>
    <property type="match status" value="1"/>
</dbReference>
<keyword evidence="6" id="KW-1185">Reference proteome</keyword>
<dbReference type="Gene3D" id="3.90.1170.50">
    <property type="entry name" value="Aldehyde oxidase/xanthine dehydrogenase, a/b hammerhead"/>
    <property type="match status" value="1"/>
</dbReference>
<accession>G8QQU5</accession>
<keyword evidence="2" id="KW-0560">Oxidoreductase</keyword>
<dbReference type="InterPro" id="IPR036856">
    <property type="entry name" value="Ald_Oxase/Xan_DH_a/b_sf"/>
</dbReference>
<dbReference type="PANTHER" id="PTHR11908:SF132">
    <property type="entry name" value="ALDEHYDE OXIDASE 1-RELATED"/>
    <property type="match status" value="1"/>
</dbReference>
<sequence>MDISNSVRKKDHGPKMDGSALYVADYPTEGMVFGKLVRSSKAKAKILDIKIPPLEKGYLIVDYKDVPGVNRVHIVKDDTPVFSEGNVEYIGDPILMVVGPDEQKVAQLANEITITYQELTPIIKLEDSDTVFFDYTIEKGNVKKAFEEADKVYIETFRTGIQEQAYMEGQGMIGIAHENRITIHGSMQCPYYIHGAVAKAMGYEASQVQIKADVTGGGFGGKEDYPSILACEIAVAAYKAKKPVRVIFDRREDMEFTPKRHPSISKYKVAVKDGKVTAMDIDVKINGGAYTTLSAVVLQRAVISALGVYKVDNLHIKGWAMKTNIVPSGAFRGFGAPQTFFAVELIMDHIGRDLGMDPLAFKLANLAAQGDETSTSGKYHFPVPLKEMVEEIETYSFYSEKQALYKNQKGRYRRGMGLSLIFHGAGFTGSGERDHIKAVAKLRKYADGKVEILASNTEIGQGIKTTFSKIVANELNVPLDRIIAADPDTDRVPDSGPTVASRSLMIVGELLRRASIKLLGIWKDGEEQEVEEHFKEPDFVIPFDLETFKGDAYPTYAWAVTVLEIEVDTLTGESKIIGVYGNYDVGTPIDTNVVIGQMEGGLMQGLGYAFMEHMDTDKTGRIRNNSFTDYIIPTSVDVPLMVAKLHIEKYPLGPYGAKGAGELPLIGAAPAYVGALEQALGCSLFHIPYTTEDTMTVLAKENA</sequence>
<dbReference type="InterPro" id="IPR000674">
    <property type="entry name" value="Ald_Oxase/Xan_DH_a/b"/>
</dbReference>